<organism evidence="1 2">
    <name type="scientific">Planktothrix tepida PCC 9214</name>
    <dbReference type="NCBI Taxonomy" id="671072"/>
    <lineage>
        <taxon>Bacteria</taxon>
        <taxon>Bacillati</taxon>
        <taxon>Cyanobacteriota</taxon>
        <taxon>Cyanophyceae</taxon>
        <taxon>Oscillatoriophycideae</taxon>
        <taxon>Oscillatoriales</taxon>
        <taxon>Microcoleaceae</taxon>
        <taxon>Planktothrix</taxon>
    </lineage>
</organism>
<keyword evidence="2" id="KW-1185">Reference proteome</keyword>
<dbReference type="AlphaFoldDB" id="A0A1J1LTZ9"/>
<proteinExistence type="predicted"/>
<evidence type="ECO:0000313" key="2">
    <source>
        <dbReference type="Proteomes" id="UP000184315"/>
    </source>
</evidence>
<sequence length="184" mass="20896">MKSAQKPQDIVILLKVHCLDSMWTYDDLAKSLKTSPSVVYAALQRCEQCHLYNSKRRKVLKAAVEEYLIHGLKYVFPAYPGALVRGIPTAHSAEPLKGLLMTDDQNLYVWPFTKGKVKGQEITPLYRSVPEVVEADPLFYELLCLVDSLRVGKVREQELAAQELKKRLYECLTQNADCQSILPN</sequence>
<protein>
    <submittedName>
        <fullName evidence="1">Uncharacterized protein</fullName>
    </submittedName>
</protein>
<evidence type="ECO:0000313" key="1">
    <source>
        <dbReference type="EMBL" id="CUR35490.1"/>
    </source>
</evidence>
<accession>A0A1J1LTZ9</accession>
<gene>
    <name evidence="1" type="ORF">PL9214670116</name>
</gene>
<dbReference type="OrthoDB" id="194359at2"/>
<name>A0A1J1LTZ9_9CYAN</name>
<reference evidence="2" key="1">
    <citation type="submission" date="2015-10" db="EMBL/GenBank/DDBJ databases">
        <authorList>
            <person name="Regsiter A."/>
            <person name="william w."/>
        </authorList>
    </citation>
    <scope>NUCLEOTIDE SEQUENCE [LARGE SCALE GENOMIC DNA]</scope>
</reference>
<dbReference type="Proteomes" id="UP000184315">
    <property type="component" value="Unassembled WGS sequence"/>
</dbReference>
<dbReference type="EMBL" id="CZDF01000174">
    <property type="protein sequence ID" value="CUR35490.1"/>
    <property type="molecule type" value="Genomic_DNA"/>
</dbReference>